<sequence>MVAINPSASGSGGPRMPSVLSEHAVQDAFHSYLKSSLTQAKLEKLLDVDLLSSAEGDLMITGPALCLYFAALRCTTDPPSVPLPRSTKSSTSRSEPIDLSYENCPPAFTSFLRVWSNLVPQIQSLPPEHQHDLARIICNLQPLSVPPNLDLGGIAAELRAVALEISQRRSFQDRYANALQAALDFDSRGGASGAEQKQRVHRGRGVKYEWWSPFYTTITLVYNGFPTSTKPIPGILLPFLLYDILPPHPFPSILAPGISPAIEFIRETLYAALGDTLEQFPSLRPLLHSDPPRAYFASVSLAILFVSTTAIDFADRAIVGVLGTPLTLDDCPQELKPLMMELIRIGEAAREMAVEDDESAVMALSEGNEVPEETRMERVKNILLEGVGYEHTRVHQNGGRRSAEGRAVSFANRIGELAVKMTALRAFRERQDGVFKVLAGIGS</sequence>
<dbReference type="Proteomes" id="UP000559027">
    <property type="component" value="Unassembled WGS sequence"/>
</dbReference>
<evidence type="ECO:0000313" key="1">
    <source>
        <dbReference type="EMBL" id="KAF5359808.1"/>
    </source>
</evidence>
<gene>
    <name evidence="1" type="ORF">D9756_003630</name>
</gene>
<name>A0A8H5G7K4_9AGAR</name>
<dbReference type="AlphaFoldDB" id="A0A8H5G7K4"/>
<proteinExistence type="predicted"/>
<evidence type="ECO:0000313" key="2">
    <source>
        <dbReference type="Proteomes" id="UP000559027"/>
    </source>
</evidence>
<dbReference type="EMBL" id="JAACJO010000004">
    <property type="protein sequence ID" value="KAF5359808.1"/>
    <property type="molecule type" value="Genomic_DNA"/>
</dbReference>
<dbReference type="OrthoDB" id="3360715at2759"/>
<organism evidence="1 2">
    <name type="scientific">Leucocoprinus leucothites</name>
    <dbReference type="NCBI Taxonomy" id="201217"/>
    <lineage>
        <taxon>Eukaryota</taxon>
        <taxon>Fungi</taxon>
        <taxon>Dikarya</taxon>
        <taxon>Basidiomycota</taxon>
        <taxon>Agaricomycotina</taxon>
        <taxon>Agaricomycetes</taxon>
        <taxon>Agaricomycetidae</taxon>
        <taxon>Agaricales</taxon>
        <taxon>Agaricineae</taxon>
        <taxon>Agaricaceae</taxon>
        <taxon>Leucocoprinus</taxon>
    </lineage>
</organism>
<comment type="caution">
    <text evidence="1">The sequence shown here is derived from an EMBL/GenBank/DDBJ whole genome shotgun (WGS) entry which is preliminary data.</text>
</comment>
<keyword evidence="2" id="KW-1185">Reference proteome</keyword>
<protein>
    <submittedName>
        <fullName evidence="1">Uncharacterized protein</fullName>
    </submittedName>
</protein>
<accession>A0A8H5G7K4</accession>
<reference evidence="1 2" key="1">
    <citation type="journal article" date="2020" name="ISME J.">
        <title>Uncovering the hidden diversity of litter-decomposition mechanisms in mushroom-forming fungi.</title>
        <authorList>
            <person name="Floudas D."/>
            <person name="Bentzer J."/>
            <person name="Ahren D."/>
            <person name="Johansson T."/>
            <person name="Persson P."/>
            <person name="Tunlid A."/>
        </authorList>
    </citation>
    <scope>NUCLEOTIDE SEQUENCE [LARGE SCALE GENOMIC DNA]</scope>
    <source>
        <strain evidence="1 2">CBS 146.42</strain>
    </source>
</reference>